<gene>
    <name evidence="1" type="ORF">CERZMDRAFT_102886</name>
</gene>
<evidence type="ECO:0000313" key="2">
    <source>
        <dbReference type="Proteomes" id="UP000799539"/>
    </source>
</evidence>
<sequence>MLTSCFQGPSTLLGALIGRKIALLSFKGSHAIGRGGDLVNIARPQIEQGARPNTELDHGLIGSQPNGTMAFCRIQTGVAHGSIYAATGIPIYEHVDDDSAASIQLLDYCLSAWDD</sequence>
<dbReference type="AlphaFoldDB" id="A0A6A6F165"/>
<reference evidence="1" key="1">
    <citation type="journal article" date="2020" name="Stud. Mycol.">
        <title>101 Dothideomycetes genomes: a test case for predicting lifestyles and emergence of pathogens.</title>
        <authorList>
            <person name="Haridas S."/>
            <person name="Albert R."/>
            <person name="Binder M."/>
            <person name="Bloem J."/>
            <person name="Labutti K."/>
            <person name="Salamov A."/>
            <person name="Andreopoulos B."/>
            <person name="Baker S."/>
            <person name="Barry K."/>
            <person name="Bills G."/>
            <person name="Bluhm B."/>
            <person name="Cannon C."/>
            <person name="Castanera R."/>
            <person name="Culley D."/>
            <person name="Daum C."/>
            <person name="Ezra D."/>
            <person name="Gonzalez J."/>
            <person name="Henrissat B."/>
            <person name="Kuo A."/>
            <person name="Liang C."/>
            <person name="Lipzen A."/>
            <person name="Lutzoni F."/>
            <person name="Magnuson J."/>
            <person name="Mondo S."/>
            <person name="Nolan M."/>
            <person name="Ohm R."/>
            <person name="Pangilinan J."/>
            <person name="Park H.-J."/>
            <person name="Ramirez L."/>
            <person name="Alfaro M."/>
            <person name="Sun H."/>
            <person name="Tritt A."/>
            <person name="Yoshinaga Y."/>
            <person name="Zwiers L.-H."/>
            <person name="Turgeon B."/>
            <person name="Goodwin S."/>
            <person name="Spatafora J."/>
            <person name="Crous P."/>
            <person name="Grigoriev I."/>
        </authorList>
    </citation>
    <scope>NUCLEOTIDE SEQUENCE</scope>
    <source>
        <strain evidence="1">SCOH1-5</strain>
    </source>
</reference>
<organism evidence="1 2">
    <name type="scientific">Cercospora zeae-maydis SCOH1-5</name>
    <dbReference type="NCBI Taxonomy" id="717836"/>
    <lineage>
        <taxon>Eukaryota</taxon>
        <taxon>Fungi</taxon>
        <taxon>Dikarya</taxon>
        <taxon>Ascomycota</taxon>
        <taxon>Pezizomycotina</taxon>
        <taxon>Dothideomycetes</taxon>
        <taxon>Dothideomycetidae</taxon>
        <taxon>Mycosphaerellales</taxon>
        <taxon>Mycosphaerellaceae</taxon>
        <taxon>Cercospora</taxon>
    </lineage>
</organism>
<protein>
    <submittedName>
        <fullName evidence="1">Uncharacterized protein</fullName>
    </submittedName>
</protein>
<dbReference type="Proteomes" id="UP000799539">
    <property type="component" value="Unassembled WGS sequence"/>
</dbReference>
<proteinExistence type="predicted"/>
<accession>A0A6A6F165</accession>
<dbReference type="EMBL" id="ML992709">
    <property type="protein sequence ID" value="KAF2206919.1"/>
    <property type="molecule type" value="Genomic_DNA"/>
</dbReference>
<keyword evidence="2" id="KW-1185">Reference proteome</keyword>
<evidence type="ECO:0000313" key="1">
    <source>
        <dbReference type="EMBL" id="KAF2206919.1"/>
    </source>
</evidence>
<name>A0A6A6F165_9PEZI</name>